<dbReference type="RefSeq" id="WP_307235575.1">
    <property type="nucleotide sequence ID" value="NZ_JAUSUZ010000001.1"/>
</dbReference>
<evidence type="ECO:0000313" key="3">
    <source>
        <dbReference type="Proteomes" id="UP001240236"/>
    </source>
</evidence>
<accession>A0AAE3VU79</accession>
<evidence type="ECO:0000313" key="2">
    <source>
        <dbReference type="EMBL" id="MDQ0364288.1"/>
    </source>
</evidence>
<dbReference type="AlphaFoldDB" id="A0AAE3VU79"/>
<protein>
    <recommendedName>
        <fullName evidence="4">PH domain-containing protein</fullName>
    </recommendedName>
</protein>
<dbReference type="Proteomes" id="UP001240236">
    <property type="component" value="Unassembled WGS sequence"/>
</dbReference>
<dbReference type="EMBL" id="JAUSUZ010000001">
    <property type="protein sequence ID" value="MDQ0364288.1"/>
    <property type="molecule type" value="Genomic_DNA"/>
</dbReference>
<keyword evidence="1" id="KW-0812">Transmembrane</keyword>
<reference evidence="2 3" key="1">
    <citation type="submission" date="2023-07" db="EMBL/GenBank/DDBJ databases">
        <title>Sequencing the genomes of 1000 actinobacteria strains.</title>
        <authorList>
            <person name="Klenk H.-P."/>
        </authorList>
    </citation>
    <scope>NUCLEOTIDE SEQUENCE [LARGE SCALE GENOMIC DNA]</scope>
    <source>
        <strain evidence="2 3">DSM 44709</strain>
    </source>
</reference>
<evidence type="ECO:0000256" key="1">
    <source>
        <dbReference type="SAM" id="Phobius"/>
    </source>
</evidence>
<proteinExistence type="predicted"/>
<sequence length="206" mass="23169">MIELLKKAVRWEIALWVSLYRLTFRRPIPMEAGAKSFGYVRPVAPVLGVFIVVSAIDIVAVDLALNHFLPDWGWLRIVALILGTWGLLWMIGLAANLVTHRHLVGPSGLRVRNSHTLDLALPWHTVATVRAQSRYLTESDTVQRDKDVVSIAMSSLTAIDVVFREPITLDLPKGREEDVTELRFHTDTPEELVAYARTFLPDPVKA</sequence>
<feature type="transmembrane region" description="Helical" evidence="1">
    <location>
        <begin position="43"/>
        <end position="65"/>
    </location>
</feature>
<comment type="caution">
    <text evidence="2">The sequence shown here is derived from an EMBL/GenBank/DDBJ whole genome shotgun (WGS) entry which is preliminary data.</text>
</comment>
<keyword evidence="1" id="KW-1133">Transmembrane helix</keyword>
<organism evidence="2 3">
    <name type="scientific">Catenuloplanes indicus</name>
    <dbReference type="NCBI Taxonomy" id="137267"/>
    <lineage>
        <taxon>Bacteria</taxon>
        <taxon>Bacillati</taxon>
        <taxon>Actinomycetota</taxon>
        <taxon>Actinomycetes</taxon>
        <taxon>Micromonosporales</taxon>
        <taxon>Micromonosporaceae</taxon>
        <taxon>Catenuloplanes</taxon>
    </lineage>
</organism>
<keyword evidence="1" id="KW-0472">Membrane</keyword>
<gene>
    <name evidence="2" type="ORF">J2S42_000957</name>
</gene>
<evidence type="ECO:0008006" key="4">
    <source>
        <dbReference type="Google" id="ProtNLM"/>
    </source>
</evidence>
<feature type="transmembrane region" description="Helical" evidence="1">
    <location>
        <begin position="77"/>
        <end position="98"/>
    </location>
</feature>
<keyword evidence="3" id="KW-1185">Reference proteome</keyword>
<name>A0AAE3VU79_9ACTN</name>